<dbReference type="PRINTS" id="PR00410">
    <property type="entry name" value="PHEHYDRXLASE"/>
</dbReference>
<keyword evidence="3" id="KW-0560">Oxidoreductase</keyword>
<dbReference type="Gene3D" id="3.40.50.80">
    <property type="entry name" value="Nucleotide-binding domain of ferredoxin-NADP reductase (FNR) module"/>
    <property type="match status" value="1"/>
</dbReference>
<evidence type="ECO:0000313" key="4">
    <source>
        <dbReference type="Proteomes" id="UP000000602"/>
    </source>
</evidence>
<reference evidence="4" key="1">
    <citation type="journal article" date="2004" name="Environ. Microbiol.">
        <title>The genome of Desulfotalea psychrophila, a sulfate-reducing bacterium from permanently cold Arctic sediments.</title>
        <authorList>
            <person name="Rabus R."/>
            <person name="Ruepp A."/>
            <person name="Frickey T."/>
            <person name="Rattei T."/>
            <person name="Fartmann B."/>
            <person name="Stark M."/>
            <person name="Bauer M."/>
            <person name="Zibat A."/>
            <person name="Lombardot T."/>
            <person name="Becker I."/>
            <person name="Amann J."/>
            <person name="Gellner K."/>
            <person name="Teeling H."/>
            <person name="Leuschner W.D."/>
            <person name="Gloeckner F.-O."/>
            <person name="Lupas A.N."/>
            <person name="Amann R."/>
            <person name="Klenk H.-P."/>
        </authorList>
    </citation>
    <scope>NUCLEOTIDE SEQUENCE [LARGE SCALE GENOMIC DNA]</scope>
    <source>
        <strain evidence="4">DSM 12343 / LSv54</strain>
    </source>
</reference>
<dbReference type="AlphaFoldDB" id="Q6AQ83"/>
<dbReference type="OrthoDB" id="9786134at2"/>
<dbReference type="InterPro" id="IPR039261">
    <property type="entry name" value="FNR_nucleotide-bd"/>
</dbReference>
<organism evidence="3 4">
    <name type="scientific">Desulfotalea psychrophila (strain LSv54 / DSM 12343)</name>
    <dbReference type="NCBI Taxonomy" id="177439"/>
    <lineage>
        <taxon>Bacteria</taxon>
        <taxon>Pseudomonadati</taxon>
        <taxon>Thermodesulfobacteriota</taxon>
        <taxon>Desulfobulbia</taxon>
        <taxon>Desulfobulbales</taxon>
        <taxon>Desulfocapsaceae</taxon>
        <taxon>Desulfotalea</taxon>
    </lineage>
</organism>
<dbReference type="GO" id="GO:0004497">
    <property type="term" value="F:monooxygenase activity"/>
    <property type="evidence" value="ECO:0007669"/>
    <property type="project" value="UniProtKB-KW"/>
</dbReference>
<dbReference type="Pfam" id="PF00970">
    <property type="entry name" value="FAD_binding_6"/>
    <property type="match status" value="1"/>
</dbReference>
<evidence type="ECO:0000259" key="2">
    <source>
        <dbReference type="PROSITE" id="PS51384"/>
    </source>
</evidence>
<evidence type="ECO:0000313" key="3">
    <source>
        <dbReference type="EMBL" id="CAG35490.1"/>
    </source>
</evidence>
<keyword evidence="4" id="KW-1185">Reference proteome</keyword>
<keyword evidence="1" id="KW-0285">Flavoprotein</keyword>
<dbReference type="GO" id="GO:0050660">
    <property type="term" value="F:flavin adenine dinucleotide binding"/>
    <property type="evidence" value="ECO:0007669"/>
    <property type="project" value="InterPro"/>
</dbReference>
<accession>Q6AQ83</accession>
<dbReference type="RefSeq" id="WP_011188006.1">
    <property type="nucleotide sequence ID" value="NC_006138.1"/>
</dbReference>
<dbReference type="KEGG" id="dps:DP0761"/>
<dbReference type="GO" id="GO:0051537">
    <property type="term" value="F:2 iron, 2 sulfur cluster binding"/>
    <property type="evidence" value="ECO:0007669"/>
    <property type="project" value="InterPro"/>
</dbReference>
<feature type="domain" description="FAD-binding FR-type" evidence="2">
    <location>
        <begin position="1"/>
        <end position="96"/>
    </location>
</feature>
<dbReference type="CDD" id="cd00322">
    <property type="entry name" value="FNR_like"/>
    <property type="match status" value="1"/>
</dbReference>
<dbReference type="PANTHER" id="PTHR47354:SF5">
    <property type="entry name" value="PROTEIN RFBI"/>
    <property type="match status" value="1"/>
</dbReference>
<feature type="binding site" evidence="1">
    <location>
        <begin position="46"/>
        <end position="49"/>
    </location>
    <ligand>
        <name>FAD</name>
        <dbReference type="ChEBI" id="CHEBI:57692"/>
    </ligand>
</feature>
<keyword evidence="3" id="KW-0503">Monooxygenase</keyword>
<dbReference type="HOGENOM" id="CLU_003827_7_3_7"/>
<dbReference type="Proteomes" id="UP000000602">
    <property type="component" value="Chromosome"/>
</dbReference>
<dbReference type="eggNOG" id="COG1018">
    <property type="taxonomic scope" value="Bacteria"/>
</dbReference>
<dbReference type="InterPro" id="IPR050415">
    <property type="entry name" value="MRET"/>
</dbReference>
<keyword evidence="1" id="KW-0274">FAD</keyword>
<dbReference type="Pfam" id="PF00175">
    <property type="entry name" value="NAD_binding_1"/>
    <property type="match status" value="1"/>
</dbReference>
<dbReference type="EMBL" id="CR522870">
    <property type="protein sequence ID" value="CAG35490.1"/>
    <property type="molecule type" value="Genomic_DNA"/>
</dbReference>
<dbReference type="InterPro" id="IPR017927">
    <property type="entry name" value="FAD-bd_FR_type"/>
</dbReference>
<dbReference type="GO" id="GO:0006221">
    <property type="term" value="P:pyrimidine nucleotide biosynthetic process"/>
    <property type="evidence" value="ECO:0007669"/>
    <property type="project" value="InterPro"/>
</dbReference>
<protein>
    <submittedName>
        <fullName evidence="3">Related to xylene monooxygenase electron transfer component</fullName>
    </submittedName>
</protein>
<comment type="cofactor">
    <cofactor evidence="1">
        <name>FAD</name>
        <dbReference type="ChEBI" id="CHEBI:57692"/>
    </cofactor>
    <text evidence="1">Binds 1 FAD per subunit.</text>
</comment>
<sequence>MEYCTEFLERIKRTPSSISYRFKMPEGFSFVAGQYMLVDLGDELARPLSLSSCPQEGGFIEFTKRMIGSPYCMRLESLQRGEAIRVAGPFGEFCCPDSGEPLVLIAGGIGITPIRSILTSLKEERGETTLIYGNQNREDIAFRDELEHLSLAHYHLVHVLSDATGMENAYQGFINADILAREVPKGSIGQYMVSGPPLMVEAIKKGLAGIGVAEERIRTDIFLGY</sequence>
<dbReference type="InterPro" id="IPR012165">
    <property type="entry name" value="Cyt_c3_hydrogenase_gsu"/>
</dbReference>
<dbReference type="SUPFAM" id="SSF63380">
    <property type="entry name" value="Riboflavin synthase domain-like"/>
    <property type="match status" value="1"/>
</dbReference>
<evidence type="ECO:0000256" key="1">
    <source>
        <dbReference type="PIRSR" id="PIRSR006816-1"/>
    </source>
</evidence>
<dbReference type="PIRSF" id="PIRSF006816">
    <property type="entry name" value="Cyc3_hyd_g"/>
    <property type="match status" value="1"/>
</dbReference>
<name>Q6AQ83_DESPS</name>
<dbReference type="PANTHER" id="PTHR47354">
    <property type="entry name" value="NADH OXIDOREDUCTASE HCR"/>
    <property type="match status" value="1"/>
</dbReference>
<dbReference type="STRING" id="177439.DP0761"/>
<gene>
    <name evidence="3" type="ordered locus">DP0761</name>
</gene>
<dbReference type="InterPro" id="IPR008333">
    <property type="entry name" value="Cbr1-like_FAD-bd_dom"/>
</dbReference>
<dbReference type="PROSITE" id="PS51384">
    <property type="entry name" value="FAD_FR"/>
    <property type="match status" value="1"/>
</dbReference>
<dbReference type="InterPro" id="IPR001433">
    <property type="entry name" value="OxRdtase_FAD/NAD-bd"/>
</dbReference>
<dbReference type="Gene3D" id="2.40.30.10">
    <property type="entry name" value="Translation factors"/>
    <property type="match status" value="1"/>
</dbReference>
<dbReference type="InterPro" id="IPR017938">
    <property type="entry name" value="Riboflavin_synthase-like_b-brl"/>
</dbReference>
<proteinExistence type="predicted"/>
<dbReference type="SUPFAM" id="SSF52343">
    <property type="entry name" value="Ferredoxin reductase-like, C-terminal NADP-linked domain"/>
    <property type="match status" value="1"/>
</dbReference>